<dbReference type="InterPro" id="IPR043129">
    <property type="entry name" value="ATPase_NBD"/>
</dbReference>
<dbReference type="InterPro" id="IPR050273">
    <property type="entry name" value="GppA/Ppx_hydrolase"/>
</dbReference>
<dbReference type="AlphaFoldDB" id="A0A096A478"/>
<dbReference type="InterPro" id="IPR003695">
    <property type="entry name" value="Ppx_GppA_N"/>
</dbReference>
<reference evidence="2 3" key="1">
    <citation type="submission" date="2014-07" db="EMBL/GenBank/DDBJ databases">
        <authorList>
            <person name="McCorrison J."/>
            <person name="Sanka R."/>
            <person name="Torralba M."/>
            <person name="Gillis M."/>
            <person name="Haft D.H."/>
            <person name="Methe B."/>
            <person name="Sutton G."/>
            <person name="Nelson K.E."/>
        </authorList>
    </citation>
    <scope>NUCLEOTIDE SEQUENCE [LARGE SCALE GENOMIC DNA]</scope>
    <source>
        <strain evidence="2 3">DNF00450</strain>
    </source>
</reference>
<name>A0A096A478_9CORY</name>
<dbReference type="Gene3D" id="3.30.420.40">
    <property type="match status" value="1"/>
</dbReference>
<evidence type="ECO:0000313" key="2">
    <source>
        <dbReference type="EMBL" id="KGF15684.1"/>
    </source>
</evidence>
<gene>
    <name evidence="2" type="ORF">HMPREF1650_10530</name>
</gene>
<dbReference type="CDD" id="cd24119">
    <property type="entry name" value="ASKHA_NBD_MtPPX2-like"/>
    <property type="match status" value="1"/>
</dbReference>
<proteinExistence type="predicted"/>
<protein>
    <submittedName>
        <fullName evidence="2">Exopolyphosphatase</fullName>
    </submittedName>
</protein>
<dbReference type="GO" id="GO:0016462">
    <property type="term" value="F:pyrophosphatase activity"/>
    <property type="evidence" value="ECO:0007669"/>
    <property type="project" value="TreeGrafter"/>
</dbReference>
<dbReference type="EMBL" id="JRNE01000073">
    <property type="protein sequence ID" value="KGF15684.1"/>
    <property type="molecule type" value="Genomic_DNA"/>
</dbReference>
<dbReference type="PANTHER" id="PTHR30005">
    <property type="entry name" value="EXOPOLYPHOSPHATASE"/>
    <property type="match status" value="1"/>
</dbReference>
<dbReference type="Pfam" id="PF02541">
    <property type="entry name" value="Ppx-GppA"/>
    <property type="match status" value="1"/>
</dbReference>
<evidence type="ECO:0000259" key="1">
    <source>
        <dbReference type="Pfam" id="PF02541"/>
    </source>
</evidence>
<feature type="domain" description="Ppx/GppA phosphatase N-terminal" evidence="1">
    <location>
        <begin position="26"/>
        <end position="305"/>
    </location>
</feature>
<dbReference type="Gene3D" id="3.30.420.150">
    <property type="entry name" value="Exopolyphosphatase. Domain 2"/>
    <property type="match status" value="1"/>
</dbReference>
<dbReference type="RefSeq" id="WP_035123118.1">
    <property type="nucleotide sequence ID" value="NZ_JRNE01000073.1"/>
</dbReference>
<comment type="caution">
    <text evidence="2">The sequence shown here is derived from an EMBL/GenBank/DDBJ whole genome shotgun (WGS) entry which is preliminary data.</text>
</comment>
<sequence>MTRFGAVDCGTNSIRLLITDVRRGDDGVLELTELHRVMEIVRLGEGVDATGRLADAALQRVREALTGFAELMRVERVEAVRMVATSASRDASNRDDFFSMTREILADWGVEAQVISGDEEAALSFRGAVDDFHPEEGPFCVIDVGGGSTEVVVGDYDGTVHAAVSVPMGSVRLTERFLVDSPPTPEQVKRAHDYVAGQVERVLAEVPVAGARTIVGCAGTYTTLSALAQGLETYDPSAIHLSTLRFSALRSLNQSVLATDRRTLAENPVMHPGRADVFAGGVMVIDGLMDMFEAVNAAAKEKGSRGDAVPLEFHVSEKDILDGIVAGLVDEKLADAEQ</sequence>
<evidence type="ECO:0000313" key="3">
    <source>
        <dbReference type="Proteomes" id="UP000029548"/>
    </source>
</evidence>
<dbReference type="SUPFAM" id="SSF53067">
    <property type="entry name" value="Actin-like ATPase domain"/>
    <property type="match status" value="2"/>
</dbReference>
<dbReference type="Proteomes" id="UP000029548">
    <property type="component" value="Unassembled WGS sequence"/>
</dbReference>
<organism evidence="2 3">
    <name type="scientific">Corynebacterium freneyi DNF00450</name>
    <dbReference type="NCBI Taxonomy" id="1287475"/>
    <lineage>
        <taxon>Bacteria</taxon>
        <taxon>Bacillati</taxon>
        <taxon>Actinomycetota</taxon>
        <taxon>Actinomycetes</taxon>
        <taxon>Mycobacteriales</taxon>
        <taxon>Corynebacteriaceae</taxon>
        <taxon>Corynebacterium</taxon>
    </lineage>
</organism>
<dbReference type="eggNOG" id="COG0248">
    <property type="taxonomic scope" value="Bacteria"/>
</dbReference>
<accession>A0A096A478</accession>
<dbReference type="PANTHER" id="PTHR30005:SF13">
    <property type="entry name" value="EXOPOLYPHOSPHATASE 2"/>
    <property type="match status" value="1"/>
</dbReference>